<keyword evidence="6" id="KW-0813">Transport</keyword>
<dbReference type="OrthoDB" id="21502at2759"/>
<keyword evidence="16" id="KW-0811">Translocation</keyword>
<feature type="compositionally biased region" description="Basic and acidic residues" evidence="24">
    <location>
        <begin position="131"/>
        <end position="142"/>
    </location>
</feature>
<sequence length="1529" mass="178438">MEPISPENTIRKYCNISCTDVPLELLDKFAARAHFRKFGHIVRIHLRPKSRSCQIEYTNQESAQLASFAGNEYNGEEFNIVWGAEPFAKKKPLRKDPDPDWTPDDPEVKAELEAMGTLYPKKNTPRIVKGRSSDLQDSDPSKKVKRKWQTDTSSKDKVSKRASGKITSTKKPTKKKLTTEHLELLKIIRMPAFTTEEKYKVLDSRDKLIRLHTKKQSDLSKAKVTIGVCPDMCPEKERLMREVQHQVAIYEQGANGKGMNPNLAVKQYSRSSADQEVPLPHELRPVHVLQLTMNYLMHKIMDLCDLSDVNIGEWYHFLWDRTRGIRKDITQQELCCLGSVELVEQCARFHIHCSARLAGEEPSIFDQKINTENLTKCLQSLKYMYHDLNLKGIRCPHEPEFRAYIILLNLNDGNFMWEVQQLHWEIQKSPEVKFAIQVYSAIDKNNYVRFFKLVKTTTYLNACILLRYFVQVRLKALKTILKSYSPRAPYTQFPLQELMKILAFENILSVVEFVEYYGLKINEETTHVILDRKSFYSPELPFALDRAVNVVESKRRWTVGETVFGGALPQPLYSDHIPHNSFNEEGFLTESKELLDEFKEAELETQASEKIDTTEKPAPEIKERPKNVFANVPNPEVTERKSTNIFGTVSYLKEPSTSQPTDASVKPTHMLEKEQRPHVTSGFQSHQPFKFRIPKKSGASDIFGQPADVVSSKKSIFGSPIAKTEPFSFSSSKLGSVFGQSQTFTPTTSNLFSQPPSFGSTSASGGFKFDLKIPEKKDISPSTPLALEDQPMEVLEAQKLKLQQQLEEQKRILEEKKREAEEALKKKKAEQKLLEEKQKQKEEEEKRRREELLKQELTKLAEMKRKVEEEKRLEEQRKRKEEEKKRREEQLRLEEIKRKEKAKMEEIATAVTQVMNDLINQLEENLKCERLQEIKENIKNWKLKLFVHKWRSKIESKKRKRKIIETSPVWISTRSADREASQLFTGMQELTLQNIKRYKLGKPIDLELPKRPKIDKIDFYKLSQSLLNTVKNETKLSKEIFWKVTISLPDFREMKHGLPALEDILTDYFEWKEDKYGTTALIKMTKLLSYKVTCSIERKQGVRTFENDSNGLLFVAKNINNLLISRVKESVKNLRKNVSVPVCIQLLHEPTNNEIDQLSDVLKQERHICNYIIIKDAFEPVSFIHSIEENLSLLAMSTKPPPNLLLNTLSNFLRDNLCSDLWNYVTSYGKWNHLYKKCLQRPNVVINLFNEALERLKNIVNSSDIKEYPDFPEEFQDYLTSKIPEILPCDYKYFPKFWNKDEYIHLVSNEIKSLQLPEYKGTWPPENELELEKDICNYCSFAFPENEKIFYKIMSVILKEFDPNEDFEKIRKVSWVNIIETITLEKIEKADFSLRKTEFYSKSIFNQLILVYDPEDVTRFSRDPWFYITNPLVSSEMKQIGRQIQQIKSKKTIKLRERIIDEEKIEIDLDQTLKSLLHRSVEDEENVRKNKATINNLEFLLNDLEDSINIQKKISERFQNIVQSVLLDV</sequence>
<keyword evidence="19" id="KW-0539">Nucleus</keyword>
<dbReference type="InterPro" id="IPR034366">
    <property type="entry name" value="XMAS_RRM"/>
</dbReference>
<evidence type="ECO:0000256" key="1">
    <source>
        <dbReference type="ARBA" id="ARBA00004286"/>
    </source>
</evidence>
<keyword evidence="7" id="KW-0158">Chromosome</keyword>
<evidence type="ECO:0000256" key="21">
    <source>
        <dbReference type="ARBA" id="ARBA00038443"/>
    </source>
</evidence>
<dbReference type="InterPro" id="IPR000717">
    <property type="entry name" value="PCI_dom"/>
</dbReference>
<evidence type="ECO:0000256" key="23">
    <source>
        <dbReference type="ARBA" id="ARBA00069544"/>
    </source>
</evidence>
<dbReference type="Pfam" id="PF03399">
    <property type="entry name" value="SAC3_GANP"/>
    <property type="match status" value="1"/>
</dbReference>
<keyword evidence="12" id="KW-0509">mRNA transport</keyword>
<dbReference type="KEGG" id="apln:108732612"/>
<dbReference type="GO" id="GO:0005737">
    <property type="term" value="C:cytoplasm"/>
    <property type="evidence" value="ECO:0007669"/>
    <property type="project" value="UniProtKB-SubCell"/>
</dbReference>
<dbReference type="CDD" id="cd12457">
    <property type="entry name" value="RRM_XMAS2"/>
    <property type="match status" value="1"/>
</dbReference>
<feature type="domain" description="PCI" evidence="25">
    <location>
        <begin position="366"/>
        <end position="544"/>
    </location>
</feature>
<dbReference type="InParanoid" id="A0A1W4WFX0"/>
<gene>
    <name evidence="27" type="primary">LOC108732612</name>
</gene>
<dbReference type="EC" id="2.3.1.48" evidence="5"/>
<feature type="region of interest" description="Disordered" evidence="24">
    <location>
        <begin position="114"/>
        <end position="174"/>
    </location>
</feature>
<evidence type="ECO:0000256" key="3">
    <source>
        <dbReference type="ARBA" id="ARBA00004567"/>
    </source>
</evidence>
<dbReference type="GO" id="GO:0005694">
    <property type="term" value="C:chromosome"/>
    <property type="evidence" value="ECO:0007669"/>
    <property type="project" value="UniProtKB-SubCell"/>
</dbReference>
<dbReference type="CTD" id="44271"/>
<comment type="subcellular location">
    <subcellularLocation>
        <location evidence="1">Chromosome</location>
    </subcellularLocation>
    <subcellularLocation>
        <location evidence="2">Cytoplasm</location>
    </subcellularLocation>
    <subcellularLocation>
        <location evidence="3">Nucleus</location>
        <location evidence="3">Nuclear pore complex</location>
    </subcellularLocation>
    <subcellularLocation>
        <location evidence="4">Nucleus</location>
        <location evidence="4">Nucleoplasm</location>
    </subcellularLocation>
</comment>
<evidence type="ECO:0000256" key="11">
    <source>
        <dbReference type="ARBA" id="ARBA00022679"/>
    </source>
</evidence>
<reference evidence="27" key="1">
    <citation type="submission" date="2025-08" db="UniProtKB">
        <authorList>
            <consortium name="RefSeq"/>
        </authorList>
    </citation>
    <scope>IDENTIFICATION</scope>
    <source>
        <tissue evidence="27">Entire body</tissue>
    </source>
</reference>
<comment type="similarity">
    <text evidence="21">Belongs to the SAC3 family.</text>
</comment>
<dbReference type="GO" id="GO:0005654">
    <property type="term" value="C:nucleoplasm"/>
    <property type="evidence" value="ECO:0007669"/>
    <property type="project" value="UniProtKB-SubCell"/>
</dbReference>
<keyword evidence="8" id="KW-0488">Methylation</keyword>
<keyword evidence="15" id="KW-0007">Acetylation</keyword>
<evidence type="ECO:0000256" key="12">
    <source>
        <dbReference type="ARBA" id="ARBA00022816"/>
    </source>
</evidence>
<evidence type="ECO:0000256" key="2">
    <source>
        <dbReference type="ARBA" id="ARBA00004496"/>
    </source>
</evidence>
<dbReference type="GO" id="GO:0061733">
    <property type="term" value="F:protein-lysine-acetyltransferase activity"/>
    <property type="evidence" value="ECO:0007669"/>
    <property type="project" value="UniProtKB-EC"/>
</dbReference>
<dbReference type="GO" id="GO:0005643">
    <property type="term" value="C:nuclear pore"/>
    <property type="evidence" value="ECO:0007669"/>
    <property type="project" value="UniProtKB-SubCell"/>
</dbReference>
<comment type="function">
    <text evidence="22">As a component of the TREX-2 complex, involved in the export of mRNAs to the cytoplasm through the nuclear pores. Through the acetylation of histones, affects the assembly of nucleosomes at immunoglobulin variable region genes and promotes the recruitment and positioning of transcription complex to favor DNA cytosine deaminase AICDA/AID targeting, hence promoting somatic hypermutations.</text>
</comment>
<evidence type="ECO:0000256" key="15">
    <source>
        <dbReference type="ARBA" id="ARBA00022990"/>
    </source>
</evidence>
<keyword evidence="20" id="KW-0012">Acyltransferase</keyword>
<keyword evidence="10" id="KW-0597">Phosphoprotein</keyword>
<keyword evidence="26" id="KW-1185">Reference proteome</keyword>
<evidence type="ECO:0000256" key="9">
    <source>
        <dbReference type="ARBA" id="ARBA00022490"/>
    </source>
</evidence>
<dbReference type="Gene3D" id="1.25.40.990">
    <property type="match status" value="1"/>
</dbReference>
<dbReference type="FunFam" id="1.25.40.990:FF:000003">
    <property type="entry name" value="germinal-center associated nuclear protein isoform X2"/>
    <property type="match status" value="1"/>
</dbReference>
<evidence type="ECO:0000256" key="13">
    <source>
        <dbReference type="ARBA" id="ARBA00022859"/>
    </source>
</evidence>
<evidence type="ECO:0000313" key="26">
    <source>
        <dbReference type="Proteomes" id="UP000192223"/>
    </source>
</evidence>
<evidence type="ECO:0000256" key="18">
    <source>
        <dbReference type="ARBA" id="ARBA00023132"/>
    </source>
</evidence>
<dbReference type="InterPro" id="IPR035979">
    <property type="entry name" value="RBD_domain_sf"/>
</dbReference>
<dbReference type="PANTHER" id="PTHR12436">
    <property type="entry name" value="80 KDA MCM3-ASSOCIATED PROTEIN"/>
    <property type="match status" value="1"/>
</dbReference>
<evidence type="ECO:0000256" key="6">
    <source>
        <dbReference type="ARBA" id="ARBA00022448"/>
    </source>
</evidence>
<keyword evidence="18" id="KW-0906">Nuclear pore complex</keyword>
<dbReference type="InterPro" id="IPR045107">
    <property type="entry name" value="SAC3/GANP/THP3"/>
</dbReference>
<accession>A0A1W4WFX0</accession>
<evidence type="ECO:0000256" key="17">
    <source>
        <dbReference type="ARBA" id="ARBA00023054"/>
    </source>
</evidence>
<keyword evidence="13" id="KW-0391">Immunity</keyword>
<evidence type="ECO:0000256" key="20">
    <source>
        <dbReference type="ARBA" id="ARBA00023315"/>
    </source>
</evidence>
<evidence type="ECO:0000256" key="14">
    <source>
        <dbReference type="ARBA" id="ARBA00022927"/>
    </source>
</evidence>
<dbReference type="SUPFAM" id="SSF54928">
    <property type="entry name" value="RNA-binding domain, RBD"/>
    <property type="match status" value="1"/>
</dbReference>
<dbReference type="GO" id="GO:0015031">
    <property type="term" value="P:protein transport"/>
    <property type="evidence" value="ECO:0007669"/>
    <property type="project" value="UniProtKB-KW"/>
</dbReference>
<evidence type="ECO:0000256" key="19">
    <source>
        <dbReference type="ARBA" id="ARBA00023242"/>
    </source>
</evidence>
<keyword evidence="17" id="KW-0175">Coiled coil</keyword>
<dbReference type="RefSeq" id="XP_018319008.1">
    <property type="nucleotide sequence ID" value="XM_018463506.2"/>
</dbReference>
<evidence type="ECO:0000313" key="27">
    <source>
        <dbReference type="RefSeq" id="XP_018319008.1"/>
    </source>
</evidence>
<name>A0A1W4WFX0_AGRPL</name>
<organism evidence="26 27">
    <name type="scientific">Agrilus planipennis</name>
    <name type="common">Emerald ash borer</name>
    <name type="synonym">Agrilus marcopoli</name>
    <dbReference type="NCBI Taxonomy" id="224129"/>
    <lineage>
        <taxon>Eukaryota</taxon>
        <taxon>Metazoa</taxon>
        <taxon>Ecdysozoa</taxon>
        <taxon>Arthropoda</taxon>
        <taxon>Hexapoda</taxon>
        <taxon>Insecta</taxon>
        <taxon>Pterygota</taxon>
        <taxon>Neoptera</taxon>
        <taxon>Endopterygota</taxon>
        <taxon>Coleoptera</taxon>
        <taxon>Polyphaga</taxon>
        <taxon>Elateriformia</taxon>
        <taxon>Buprestoidea</taxon>
        <taxon>Buprestidae</taxon>
        <taxon>Agrilinae</taxon>
        <taxon>Agrilus</taxon>
    </lineage>
</organism>
<keyword evidence="14" id="KW-0653">Protein transport</keyword>
<dbReference type="GO" id="GO:0002376">
    <property type="term" value="P:immune system process"/>
    <property type="evidence" value="ECO:0007669"/>
    <property type="project" value="UniProtKB-KW"/>
</dbReference>
<dbReference type="GO" id="GO:0003676">
    <property type="term" value="F:nucleic acid binding"/>
    <property type="evidence" value="ECO:0007669"/>
    <property type="project" value="InterPro"/>
</dbReference>
<evidence type="ECO:0000256" key="22">
    <source>
        <dbReference type="ARBA" id="ARBA00055631"/>
    </source>
</evidence>
<dbReference type="GeneID" id="108732612"/>
<evidence type="ECO:0000256" key="4">
    <source>
        <dbReference type="ARBA" id="ARBA00004642"/>
    </source>
</evidence>
<dbReference type="GO" id="GO:0070390">
    <property type="term" value="C:transcription export complex 2"/>
    <property type="evidence" value="ECO:0007669"/>
    <property type="project" value="TreeGrafter"/>
</dbReference>
<dbReference type="PROSITE" id="PS50250">
    <property type="entry name" value="PCI"/>
    <property type="match status" value="1"/>
</dbReference>
<evidence type="ECO:0000256" key="5">
    <source>
        <dbReference type="ARBA" id="ARBA00013184"/>
    </source>
</evidence>
<dbReference type="PANTHER" id="PTHR12436:SF3">
    <property type="entry name" value="GERMINAL-CENTER ASSOCIATED NUCLEAR PROTEIN"/>
    <property type="match status" value="1"/>
</dbReference>
<proteinExistence type="inferred from homology"/>
<dbReference type="Proteomes" id="UP000192223">
    <property type="component" value="Unplaced"/>
</dbReference>
<evidence type="ECO:0000256" key="10">
    <source>
        <dbReference type="ARBA" id="ARBA00022553"/>
    </source>
</evidence>
<protein>
    <recommendedName>
        <fullName evidence="23">Germinal-center associated nuclear protein</fullName>
        <ecNumber evidence="5">2.3.1.48</ecNumber>
    </recommendedName>
</protein>
<evidence type="ECO:0000259" key="25">
    <source>
        <dbReference type="PROSITE" id="PS50250"/>
    </source>
</evidence>
<feature type="region of interest" description="Disordered" evidence="24">
    <location>
        <begin position="829"/>
        <end position="849"/>
    </location>
</feature>
<evidence type="ECO:0000256" key="16">
    <source>
        <dbReference type="ARBA" id="ARBA00023010"/>
    </source>
</evidence>
<keyword evidence="11" id="KW-0808">Transferase</keyword>
<dbReference type="GO" id="GO:0006406">
    <property type="term" value="P:mRNA export from nucleus"/>
    <property type="evidence" value="ECO:0007669"/>
    <property type="project" value="TreeGrafter"/>
</dbReference>
<evidence type="ECO:0000256" key="24">
    <source>
        <dbReference type="SAM" id="MobiDB-lite"/>
    </source>
</evidence>
<evidence type="ECO:0000256" key="8">
    <source>
        <dbReference type="ARBA" id="ARBA00022481"/>
    </source>
</evidence>
<dbReference type="InterPro" id="IPR005062">
    <property type="entry name" value="SAC3/GANP/THP3_conserved"/>
</dbReference>
<dbReference type="STRING" id="224129.A0A1W4WFX0"/>
<evidence type="ECO:0000256" key="7">
    <source>
        <dbReference type="ARBA" id="ARBA00022454"/>
    </source>
</evidence>
<keyword evidence="9" id="KW-0963">Cytoplasm</keyword>